<gene>
    <name evidence="1" type="ORF">CFN78_06725</name>
</gene>
<dbReference type="InParanoid" id="A0A263D923"/>
<evidence type="ECO:0000313" key="2">
    <source>
        <dbReference type="Proteomes" id="UP000242444"/>
    </source>
</evidence>
<dbReference type="OrthoDB" id="9924215at2"/>
<dbReference type="AlphaFoldDB" id="A0A263D923"/>
<accession>A0A263D923</accession>
<dbReference type="RefSeq" id="WP_094861733.1">
    <property type="nucleotide sequence ID" value="NZ_NKYE01000003.1"/>
</dbReference>
<comment type="caution">
    <text evidence="1">The sequence shown here is derived from an EMBL/GenBank/DDBJ whole genome shotgun (WGS) entry which is preliminary data.</text>
</comment>
<protein>
    <submittedName>
        <fullName evidence="1">Uncharacterized protein</fullName>
    </submittedName>
</protein>
<name>A0A263D923_9PSEU</name>
<dbReference type="EMBL" id="NKYE01000003">
    <property type="protein sequence ID" value="OZM73976.1"/>
    <property type="molecule type" value="Genomic_DNA"/>
</dbReference>
<proteinExistence type="predicted"/>
<dbReference type="Proteomes" id="UP000242444">
    <property type="component" value="Unassembled WGS sequence"/>
</dbReference>
<sequence>MIWATPAEVTAYLDADPSVTQREVDKAVRTIEPKTVRRPRLDPDTLRAEDETVRGHLVAAVAELIAARRTRAAQDAALDQIGGGAGALLAEGGSISTNTLTVAGPRTAGGNARSRDDDGRLPMAVIEALAAAYVIGGGVASW</sequence>
<evidence type="ECO:0000313" key="1">
    <source>
        <dbReference type="EMBL" id="OZM73976.1"/>
    </source>
</evidence>
<organism evidence="1 2">
    <name type="scientific">Amycolatopsis antarctica</name>
    <dbReference type="NCBI Taxonomy" id="1854586"/>
    <lineage>
        <taxon>Bacteria</taxon>
        <taxon>Bacillati</taxon>
        <taxon>Actinomycetota</taxon>
        <taxon>Actinomycetes</taxon>
        <taxon>Pseudonocardiales</taxon>
        <taxon>Pseudonocardiaceae</taxon>
        <taxon>Amycolatopsis</taxon>
    </lineage>
</organism>
<keyword evidence="2" id="KW-1185">Reference proteome</keyword>
<reference evidence="1 2" key="1">
    <citation type="submission" date="2017-07" db="EMBL/GenBank/DDBJ databases">
        <title>Amycolatopsis antarcticus sp. nov., isolated from the surface of an Antarcticus brown macroalga.</title>
        <authorList>
            <person name="Wang J."/>
            <person name="Leiva S."/>
            <person name="Huang J."/>
            <person name="Huang Y."/>
        </authorList>
    </citation>
    <scope>NUCLEOTIDE SEQUENCE [LARGE SCALE GENOMIC DNA]</scope>
    <source>
        <strain evidence="1 2">AU-G6</strain>
    </source>
</reference>